<dbReference type="EMBL" id="BMFU01000004">
    <property type="protein sequence ID" value="GGH58323.1"/>
    <property type="molecule type" value="Genomic_DNA"/>
</dbReference>
<name>A0ABQ1ZEQ8_9BACL</name>
<proteinExistence type="predicted"/>
<evidence type="ECO:0000313" key="4">
    <source>
        <dbReference type="Proteomes" id="UP000652153"/>
    </source>
</evidence>
<dbReference type="Pfam" id="PF14080">
    <property type="entry name" value="DUF4261"/>
    <property type="match status" value="1"/>
</dbReference>
<protein>
    <recommendedName>
        <fullName evidence="2">DUF4261 domain-containing protein</fullName>
    </recommendedName>
</protein>
<reference evidence="4" key="1">
    <citation type="journal article" date="2019" name="Int. J. Syst. Evol. Microbiol.">
        <title>The Global Catalogue of Microorganisms (GCM) 10K type strain sequencing project: providing services to taxonomists for standard genome sequencing and annotation.</title>
        <authorList>
            <consortium name="The Broad Institute Genomics Platform"/>
            <consortium name="The Broad Institute Genome Sequencing Center for Infectious Disease"/>
            <person name="Wu L."/>
            <person name="Ma J."/>
        </authorList>
    </citation>
    <scope>NUCLEOTIDE SEQUENCE [LARGE SCALE GENOMIC DNA]</scope>
    <source>
        <strain evidence="4">CGMCC 1.12770</strain>
    </source>
</reference>
<keyword evidence="4" id="KW-1185">Reference proteome</keyword>
<gene>
    <name evidence="3" type="ORF">GCM10008014_30820</name>
</gene>
<comment type="caution">
    <text evidence="3">The sequence shown here is derived from an EMBL/GenBank/DDBJ whole genome shotgun (WGS) entry which is preliminary data.</text>
</comment>
<feature type="compositionally biased region" description="Basic and acidic residues" evidence="1">
    <location>
        <begin position="1"/>
        <end position="14"/>
    </location>
</feature>
<feature type="domain" description="DUF4261" evidence="2">
    <location>
        <begin position="218"/>
        <end position="293"/>
    </location>
</feature>
<organism evidence="3 4">
    <name type="scientific">Paenibacillus silvae</name>
    <dbReference type="NCBI Taxonomy" id="1325358"/>
    <lineage>
        <taxon>Bacteria</taxon>
        <taxon>Bacillati</taxon>
        <taxon>Bacillota</taxon>
        <taxon>Bacilli</taxon>
        <taxon>Bacillales</taxon>
        <taxon>Paenibacillaceae</taxon>
        <taxon>Paenibacillus</taxon>
    </lineage>
</organism>
<dbReference type="Proteomes" id="UP000652153">
    <property type="component" value="Unassembled WGS sequence"/>
</dbReference>
<accession>A0ABQ1ZEQ8</accession>
<evidence type="ECO:0000256" key="1">
    <source>
        <dbReference type="SAM" id="MobiDB-lite"/>
    </source>
</evidence>
<dbReference type="InterPro" id="IPR025357">
    <property type="entry name" value="DUF4261"/>
</dbReference>
<feature type="region of interest" description="Disordered" evidence="1">
    <location>
        <begin position="1"/>
        <end position="24"/>
    </location>
</feature>
<dbReference type="RefSeq" id="WP_188593017.1">
    <property type="nucleotide sequence ID" value="NZ_BMFU01000004.1"/>
</dbReference>
<sequence length="307" mass="34531">MGNEEFKESKETKETISGNREGDELSSGFHPVYMVELLFREQPEINRDVLQEALIKRTGQGRLDVKQGENEQDLQEMLLFYHLDHKVAFQEGSIPAQTCILPAHEIKERKRFAGALQQAWHWPEAGQAVASARYAIRIHDLFTAAMPHKKRLDLFQKAVLAVLDTLDCDALYWYGSDKLVEPESYVESQDREEHLYAAMNVRMYQAGGTGEQRELVMDTVGLSALGVPDVQCHFTGLEPDTVAQTLLGAAYYIFDQGDVLQDGQTLGSSGGRRWRCEHQSALIAPGRYVIDLNPGEEHAVPVQQSAR</sequence>
<evidence type="ECO:0000259" key="2">
    <source>
        <dbReference type="Pfam" id="PF14080"/>
    </source>
</evidence>
<evidence type="ECO:0000313" key="3">
    <source>
        <dbReference type="EMBL" id="GGH58323.1"/>
    </source>
</evidence>